<dbReference type="AlphaFoldDB" id="A0A2I1HEF4"/>
<sequence>MSLDNIVATIQSLSEESNKLSENEEANLYVYLADKDTKLADVEKLLNLCKTNDTKLVYLKGLSKKSEQPVAGKKKMFKMPKFLKSIGKKASNPPKALTTEISNPPETVESLHKYEKKSGQAQKFLDRVGQNFRWPASMDDIMRSTVFFYLADESALEYDDESALNLIFFFNNIDKGTFDEHKDEYVLVHKQEVKKYGTSEYTSKELEDLEDEMPGAIYFPVDKSRRDNPTKSPSARTVSAHRAIQEHMVRVMVRKLGTTTAVTLEINFNDPAEGGKLYKTVIDSGAPETTLPYHVRSVLGKKGWKIGKFQANGYGHPAHVYYTSSTFEIALGDNNGWSKWVSIDTLRVWERNPGDQVDSSLVGTDVLDQFSFVHEPAQGYKFLRQTDEAALTNFINNL</sequence>
<dbReference type="Proteomes" id="UP000234323">
    <property type="component" value="Unassembled WGS sequence"/>
</dbReference>
<organism evidence="3 4">
    <name type="scientific">Rhizophagus irregularis</name>
    <dbReference type="NCBI Taxonomy" id="588596"/>
    <lineage>
        <taxon>Eukaryota</taxon>
        <taxon>Fungi</taxon>
        <taxon>Fungi incertae sedis</taxon>
        <taxon>Mucoromycota</taxon>
        <taxon>Glomeromycotina</taxon>
        <taxon>Glomeromycetes</taxon>
        <taxon>Glomerales</taxon>
        <taxon>Glomeraceae</taxon>
        <taxon>Rhizophagus</taxon>
    </lineage>
</organism>
<evidence type="ECO:0000256" key="1">
    <source>
        <dbReference type="SAM" id="MobiDB-lite"/>
    </source>
</evidence>
<evidence type="ECO:0008006" key="5">
    <source>
        <dbReference type="Google" id="ProtNLM"/>
    </source>
</evidence>
<dbReference type="VEuPathDB" id="FungiDB:RhiirA1_396562"/>
<evidence type="ECO:0000313" key="3">
    <source>
        <dbReference type="EMBL" id="PKY57225.1"/>
    </source>
</evidence>
<dbReference type="EMBL" id="LLXI01002475">
    <property type="protein sequence ID" value="PKY57225.1"/>
    <property type="molecule type" value="Genomic_DNA"/>
</dbReference>
<accession>A0A2I1HEF4</accession>
<dbReference type="EMBL" id="LLXI01002435">
    <property type="protein sequence ID" value="PKY57107.1"/>
    <property type="molecule type" value="Genomic_DNA"/>
</dbReference>
<keyword evidence="4" id="KW-1185">Reference proteome</keyword>
<dbReference type="VEuPathDB" id="FungiDB:FUN_015980"/>
<gene>
    <name evidence="2" type="ORF">RhiirA4_477948</name>
    <name evidence="3" type="ORF">RhiirA4_478152</name>
</gene>
<dbReference type="VEuPathDB" id="FungiDB:RhiirFUN_013984"/>
<feature type="region of interest" description="Disordered" evidence="1">
    <location>
        <begin position="220"/>
        <end position="239"/>
    </location>
</feature>
<name>A0A2I1HEF4_9GLOM</name>
<evidence type="ECO:0000313" key="2">
    <source>
        <dbReference type="EMBL" id="PKY57107.1"/>
    </source>
</evidence>
<proteinExistence type="predicted"/>
<comment type="caution">
    <text evidence="3">The sequence shown here is derived from an EMBL/GenBank/DDBJ whole genome shotgun (WGS) entry which is preliminary data.</text>
</comment>
<evidence type="ECO:0000313" key="4">
    <source>
        <dbReference type="Proteomes" id="UP000234323"/>
    </source>
</evidence>
<protein>
    <recommendedName>
        <fullName evidence="5">Peptidase A2 domain-containing protein</fullName>
    </recommendedName>
</protein>
<reference evidence="3 4" key="1">
    <citation type="submission" date="2015-10" db="EMBL/GenBank/DDBJ databases">
        <title>Genome analyses suggest a sexual origin of heterokaryosis in a supposedly ancient asexual fungus.</title>
        <authorList>
            <person name="Ropars J."/>
            <person name="Sedzielewska K."/>
            <person name="Noel J."/>
            <person name="Charron P."/>
            <person name="Farinelli L."/>
            <person name="Marton T."/>
            <person name="Kruger M."/>
            <person name="Pelin A."/>
            <person name="Brachmann A."/>
            <person name="Corradi N."/>
        </authorList>
    </citation>
    <scope>NUCLEOTIDE SEQUENCE [LARGE SCALE GENOMIC DNA]</scope>
    <source>
        <strain evidence="3 4">A4</strain>
    </source>
</reference>